<dbReference type="Proteomes" id="UP000054538">
    <property type="component" value="Unassembled WGS sequence"/>
</dbReference>
<dbReference type="PANTHER" id="PTHR37488:SF2">
    <property type="entry name" value="DUF1275 DOMAIN-CONTAINING PROTEIN"/>
    <property type="match status" value="1"/>
</dbReference>
<feature type="transmembrane region" description="Helical" evidence="1">
    <location>
        <begin position="131"/>
        <end position="157"/>
    </location>
</feature>
<accession>A0A0D0E1T6</accession>
<evidence type="ECO:0008006" key="4">
    <source>
        <dbReference type="Google" id="ProtNLM"/>
    </source>
</evidence>
<dbReference type="HOGENOM" id="CLU_062487_0_0_1"/>
<feature type="transmembrane region" description="Helical" evidence="1">
    <location>
        <begin position="177"/>
        <end position="200"/>
    </location>
</feature>
<keyword evidence="3" id="KW-1185">Reference proteome</keyword>
<dbReference type="PANTHER" id="PTHR37488">
    <property type="entry name" value="DUF1275 DOMAIN-CONTAINING PROTEIN"/>
    <property type="match status" value="1"/>
</dbReference>
<dbReference type="EMBL" id="KN825490">
    <property type="protein sequence ID" value="KIK90635.1"/>
    <property type="molecule type" value="Genomic_DNA"/>
</dbReference>
<evidence type="ECO:0000313" key="2">
    <source>
        <dbReference type="EMBL" id="KIK90635.1"/>
    </source>
</evidence>
<proteinExistence type="predicted"/>
<organism evidence="2 3">
    <name type="scientific">Paxillus rubicundulus Ve08.2h10</name>
    <dbReference type="NCBI Taxonomy" id="930991"/>
    <lineage>
        <taxon>Eukaryota</taxon>
        <taxon>Fungi</taxon>
        <taxon>Dikarya</taxon>
        <taxon>Basidiomycota</taxon>
        <taxon>Agaricomycotina</taxon>
        <taxon>Agaricomycetes</taxon>
        <taxon>Agaricomycetidae</taxon>
        <taxon>Boletales</taxon>
        <taxon>Paxilineae</taxon>
        <taxon>Paxillaceae</taxon>
        <taxon>Paxillus</taxon>
    </lineage>
</organism>
<name>A0A0D0E1T6_9AGAM</name>
<sequence>MALWKNGLAARLHHRTTSLKTQATPLIPLKGPQPLGAPLDSLPENEGVFANVDLVENTPRESEELANDPVHSEMAITMDSKTALPAPAVHNKASSIRKEPLDVEANGMQKLRNVKQFLMEEIDGAQASAPLTAYCFMTGFIDAICFSAVFVWCAFQTGNSVQLALAIARLFGGTHDLSFHLADQQALCSVLSFILGAFIGRLGDKIGCKTRAWMSLGTFIQTVLTMAAALAIWKSGQGSVADARDDPAWSNTLSFVCIGFMSASMGLQGIMGKRMNTQFTTTVVLTTTWCELMTEPKLFELRRLIASRDHKVMAIVALFLGGFTGRALLDIIGSAATLGVGTGLRLIIAAWWFFVPKKTKQ</sequence>
<protein>
    <recommendedName>
        <fullName evidence="4">DUF1275 domain protein</fullName>
    </recommendedName>
</protein>
<dbReference type="InterPro" id="IPR010699">
    <property type="entry name" value="DUF1275"/>
</dbReference>
<feature type="transmembrane region" description="Helical" evidence="1">
    <location>
        <begin position="253"/>
        <end position="271"/>
    </location>
</feature>
<gene>
    <name evidence="2" type="ORF">PAXRUDRAFT_831526</name>
</gene>
<dbReference type="STRING" id="930991.A0A0D0E1T6"/>
<feature type="transmembrane region" description="Helical" evidence="1">
    <location>
        <begin position="312"/>
        <end position="329"/>
    </location>
</feature>
<dbReference type="Pfam" id="PF06912">
    <property type="entry name" value="DUF1275"/>
    <property type="match status" value="1"/>
</dbReference>
<dbReference type="InParanoid" id="A0A0D0E1T6"/>
<evidence type="ECO:0000313" key="3">
    <source>
        <dbReference type="Proteomes" id="UP000054538"/>
    </source>
</evidence>
<keyword evidence="1" id="KW-0812">Transmembrane</keyword>
<keyword evidence="1" id="KW-1133">Transmembrane helix</keyword>
<reference evidence="3" key="2">
    <citation type="submission" date="2015-01" db="EMBL/GenBank/DDBJ databases">
        <title>Evolutionary Origins and Diversification of the Mycorrhizal Mutualists.</title>
        <authorList>
            <consortium name="DOE Joint Genome Institute"/>
            <consortium name="Mycorrhizal Genomics Consortium"/>
            <person name="Kohler A."/>
            <person name="Kuo A."/>
            <person name="Nagy L.G."/>
            <person name="Floudas D."/>
            <person name="Copeland A."/>
            <person name="Barry K.W."/>
            <person name="Cichocki N."/>
            <person name="Veneault-Fourrey C."/>
            <person name="LaButti K."/>
            <person name="Lindquist E.A."/>
            <person name="Lipzen A."/>
            <person name="Lundell T."/>
            <person name="Morin E."/>
            <person name="Murat C."/>
            <person name="Riley R."/>
            <person name="Ohm R."/>
            <person name="Sun H."/>
            <person name="Tunlid A."/>
            <person name="Henrissat B."/>
            <person name="Grigoriev I.V."/>
            <person name="Hibbett D.S."/>
            <person name="Martin F."/>
        </authorList>
    </citation>
    <scope>NUCLEOTIDE SEQUENCE [LARGE SCALE GENOMIC DNA]</scope>
    <source>
        <strain evidence="3">Ve08.2h10</strain>
    </source>
</reference>
<reference evidence="2 3" key="1">
    <citation type="submission" date="2014-04" db="EMBL/GenBank/DDBJ databases">
        <authorList>
            <consortium name="DOE Joint Genome Institute"/>
            <person name="Kuo A."/>
            <person name="Kohler A."/>
            <person name="Jargeat P."/>
            <person name="Nagy L.G."/>
            <person name="Floudas D."/>
            <person name="Copeland A."/>
            <person name="Barry K.W."/>
            <person name="Cichocki N."/>
            <person name="Veneault-Fourrey C."/>
            <person name="LaButti K."/>
            <person name="Lindquist E.A."/>
            <person name="Lipzen A."/>
            <person name="Lundell T."/>
            <person name="Morin E."/>
            <person name="Murat C."/>
            <person name="Sun H."/>
            <person name="Tunlid A."/>
            <person name="Henrissat B."/>
            <person name="Grigoriev I.V."/>
            <person name="Hibbett D.S."/>
            <person name="Martin F."/>
            <person name="Nordberg H.P."/>
            <person name="Cantor M.N."/>
            <person name="Hua S.X."/>
        </authorList>
    </citation>
    <scope>NUCLEOTIDE SEQUENCE [LARGE SCALE GENOMIC DNA]</scope>
    <source>
        <strain evidence="2 3">Ve08.2h10</strain>
    </source>
</reference>
<feature type="transmembrane region" description="Helical" evidence="1">
    <location>
        <begin position="335"/>
        <end position="355"/>
    </location>
</feature>
<feature type="transmembrane region" description="Helical" evidence="1">
    <location>
        <begin position="212"/>
        <end position="233"/>
    </location>
</feature>
<keyword evidence="1" id="KW-0472">Membrane</keyword>
<evidence type="ECO:0000256" key="1">
    <source>
        <dbReference type="SAM" id="Phobius"/>
    </source>
</evidence>
<dbReference type="OrthoDB" id="5288586at2759"/>
<dbReference type="AlphaFoldDB" id="A0A0D0E1T6"/>